<dbReference type="PANTHER" id="PTHR10584">
    <property type="entry name" value="SUGAR KINASE"/>
    <property type="match status" value="1"/>
</dbReference>
<dbReference type="InterPro" id="IPR029056">
    <property type="entry name" value="Ribokinase-like"/>
</dbReference>
<comment type="caution">
    <text evidence="4">The sequence shown here is derived from an EMBL/GenBank/DDBJ whole genome shotgun (WGS) entry which is preliminary data.</text>
</comment>
<keyword evidence="2 4" id="KW-0418">Kinase</keyword>
<keyword evidence="5" id="KW-1185">Reference proteome</keyword>
<organism evidence="4 5">
    <name type="scientific">Litorilinea aerophila</name>
    <dbReference type="NCBI Taxonomy" id="1204385"/>
    <lineage>
        <taxon>Bacteria</taxon>
        <taxon>Bacillati</taxon>
        <taxon>Chloroflexota</taxon>
        <taxon>Caldilineae</taxon>
        <taxon>Caldilineales</taxon>
        <taxon>Caldilineaceae</taxon>
        <taxon>Litorilinea</taxon>
    </lineage>
</organism>
<reference evidence="4 5" key="1">
    <citation type="submission" date="2019-06" db="EMBL/GenBank/DDBJ databases">
        <title>Genome sequence of Litorilinea aerophila BAA-2444.</title>
        <authorList>
            <person name="Maclea K.S."/>
            <person name="Maurais E.G."/>
            <person name="Iannazzi L.C."/>
        </authorList>
    </citation>
    <scope>NUCLEOTIDE SEQUENCE [LARGE SCALE GENOMIC DNA]</scope>
    <source>
        <strain evidence="4 5">ATCC BAA-2444</strain>
    </source>
</reference>
<dbReference type="EMBL" id="VIGC01000015">
    <property type="protein sequence ID" value="TQE95280.1"/>
    <property type="molecule type" value="Genomic_DNA"/>
</dbReference>
<dbReference type="AlphaFoldDB" id="A0A540VEU2"/>
<feature type="domain" description="Carbohydrate kinase PfkB" evidence="3">
    <location>
        <begin position="31"/>
        <end position="350"/>
    </location>
</feature>
<evidence type="ECO:0000256" key="2">
    <source>
        <dbReference type="ARBA" id="ARBA00022777"/>
    </source>
</evidence>
<protein>
    <submittedName>
        <fullName evidence="4">Carbohydrate kinase family protein</fullName>
    </submittedName>
</protein>
<dbReference type="InterPro" id="IPR011611">
    <property type="entry name" value="PfkB_dom"/>
</dbReference>
<dbReference type="InParanoid" id="A0A540VEU2"/>
<name>A0A540VEU2_9CHLR</name>
<evidence type="ECO:0000313" key="5">
    <source>
        <dbReference type="Proteomes" id="UP000317371"/>
    </source>
</evidence>
<dbReference type="Proteomes" id="UP000317371">
    <property type="component" value="Unassembled WGS sequence"/>
</dbReference>
<accession>A0A540VEU2</accession>
<dbReference type="GO" id="GO:0016301">
    <property type="term" value="F:kinase activity"/>
    <property type="evidence" value="ECO:0007669"/>
    <property type="project" value="UniProtKB-KW"/>
</dbReference>
<dbReference type="OrthoDB" id="9813569at2"/>
<evidence type="ECO:0000256" key="1">
    <source>
        <dbReference type="ARBA" id="ARBA00022679"/>
    </source>
</evidence>
<dbReference type="Gene3D" id="3.40.1190.20">
    <property type="match status" value="1"/>
</dbReference>
<gene>
    <name evidence="4" type="ORF">FKZ61_12975</name>
</gene>
<proteinExistence type="predicted"/>
<dbReference type="RefSeq" id="WP_141610558.1">
    <property type="nucleotide sequence ID" value="NZ_VIGC02000015.1"/>
</dbReference>
<dbReference type="PANTHER" id="PTHR10584:SF166">
    <property type="entry name" value="RIBOKINASE"/>
    <property type="match status" value="1"/>
</dbReference>
<evidence type="ECO:0000259" key="3">
    <source>
        <dbReference type="Pfam" id="PF00294"/>
    </source>
</evidence>
<sequence>MSQIDVIVAGHLCLDIIPTFGQERTGVEHLLAPGRLVHVGPAQIATGGAVSNTGLALHRLGVTTRLMGKVGADLFGQAILEVIRRRDPRLAETMIVDETVPSSYTIVINPPGVDRSFLHCPGANDTFSSADVQSEQLVGARIFHFGYPPLMRQMYADGGVELSTLLRRARNAGLITSLDMAHVDSQSAAGQVDWRAWLHECLPTVDLFLPNLEEAFFILDRKRFQATVERAGDAGLLAAVDGALLGELADQLLTLGAAVVGLKLGEQGLYLRTTSNPARLASLGLEPVWLGRELLAPAFQVQVVGTTGAGDCAIAGFLAALLRGLPPEASLTAATAAGACNVEQADAISGMMSWDAMWQRVQAGWPQRPVGLSLPDWQWDASAGLWRGPRDGRKEGQGV</sequence>
<evidence type="ECO:0000313" key="4">
    <source>
        <dbReference type="EMBL" id="TQE95280.1"/>
    </source>
</evidence>
<dbReference type="SUPFAM" id="SSF53613">
    <property type="entry name" value="Ribokinase-like"/>
    <property type="match status" value="1"/>
</dbReference>
<keyword evidence="1" id="KW-0808">Transferase</keyword>
<dbReference type="Pfam" id="PF00294">
    <property type="entry name" value="PfkB"/>
    <property type="match status" value="1"/>
</dbReference>